<sequence>MGKQAKKIMFQGTGSSVGKSLICAAMCRILSDMGMTVRPFKAQNMALNSFITKDGKEMGRAQVTQAECARVEPDVRMNPVLLKPNSDVGSQVILNGVAEFNMDAAEYHRYKSQLTDVVMDAYNTLAAEADVVVIEGAGSPAEINLRDNDIVNMGLAEMIDAPVVLIGDIDRGGVFASIYGTIKLLPPDEQARFAGYLINKFRGDVELLKPGIEMMDPMLHVPCLGVVPYTRVVIDDEDSVTDRWYGKHEGQIKIGIVRLRHVSNFTDATVFDMYPEVSVEYYKNEREIERSEPDLLVIPGSKNTIDDVKHLKMSKMADAIIKKHEEGVPVVGICGGYQIIGKTISDPHHVESQADIIEGLGLLDIDTELEETKTTTQETGTMLNGFLDIDPDDKKVRGYEIHMGQSRPRTAETKPFAKLADGRYDGAVSPDKTVVGTYLHGIFDNDELRESLLNQIKAKKHIAAGAVHDYQAFKESQYDLLAKTVKEAVDMDQIMAILDGSQQH</sequence>
<dbReference type="InterPro" id="IPR047045">
    <property type="entry name" value="CobQ_N"/>
</dbReference>
<dbReference type="SUPFAM" id="SSF52317">
    <property type="entry name" value="Class I glutamine amidotransferase-like"/>
    <property type="match status" value="1"/>
</dbReference>
<dbReference type="HAMAP" id="MF_00028">
    <property type="entry name" value="CobQ"/>
    <property type="match status" value="1"/>
</dbReference>
<dbReference type="InterPro" id="IPR004459">
    <property type="entry name" value="CobQ_synth"/>
</dbReference>
<accession>A0A6L5GT57</accession>
<dbReference type="InterPro" id="IPR002586">
    <property type="entry name" value="CobQ/CobB/MinD/ParA_Nub-bd_dom"/>
</dbReference>
<evidence type="ECO:0000259" key="6">
    <source>
        <dbReference type="Pfam" id="PF07685"/>
    </source>
</evidence>
<feature type="active site" description="Nucleophile" evidence="4">
    <location>
        <position position="334"/>
    </location>
</feature>
<dbReference type="SUPFAM" id="SSF52540">
    <property type="entry name" value="P-loop containing nucleoside triphosphate hydrolases"/>
    <property type="match status" value="1"/>
</dbReference>
<comment type="caution">
    <text evidence="7">The sequence shown here is derived from an EMBL/GenBank/DDBJ whole genome shotgun (WGS) entry which is preliminary data.</text>
</comment>
<dbReference type="CDD" id="cd01750">
    <property type="entry name" value="GATase1_CobQ"/>
    <property type="match status" value="1"/>
</dbReference>
<dbReference type="InterPro" id="IPR027417">
    <property type="entry name" value="P-loop_NTPase"/>
</dbReference>
<dbReference type="Gene3D" id="3.40.50.880">
    <property type="match status" value="1"/>
</dbReference>
<evidence type="ECO:0000259" key="5">
    <source>
        <dbReference type="Pfam" id="PF01656"/>
    </source>
</evidence>
<dbReference type="PANTHER" id="PTHR21343">
    <property type="entry name" value="DETHIOBIOTIN SYNTHETASE"/>
    <property type="match status" value="1"/>
</dbReference>
<keyword evidence="2 4" id="KW-0169">Cobalamin biosynthesis</keyword>
<comment type="pathway">
    <text evidence="1 4">Cofactor biosynthesis; adenosylcobalamin biosynthesis.</text>
</comment>
<dbReference type="AlphaFoldDB" id="A0A6L5GT57"/>
<reference evidence="7" key="1">
    <citation type="journal article" date="2020" name="Appl. Environ. Microbiol.">
        <title>Medium-Chain Fatty Acid Synthesis by 'Candidatus Weimeria bifida' gen. nov., sp. nov., and 'Candidatus Pseudoramibacter fermentans' sp. nov.</title>
        <authorList>
            <person name="Scarborough M.J."/>
            <person name="Myers K.S."/>
            <person name="Donohue T.J."/>
            <person name="Noguera D.R."/>
        </authorList>
    </citation>
    <scope>NUCLEOTIDE SEQUENCE</scope>
    <source>
        <strain evidence="7">EUB1.1</strain>
    </source>
</reference>
<dbReference type="InterPro" id="IPR029062">
    <property type="entry name" value="Class_I_gatase-like"/>
</dbReference>
<dbReference type="InterPro" id="IPR033949">
    <property type="entry name" value="CobQ_GATase1"/>
</dbReference>
<evidence type="ECO:0000256" key="2">
    <source>
        <dbReference type="ARBA" id="ARBA00022573"/>
    </source>
</evidence>
<gene>
    <name evidence="4" type="primary">cobQ</name>
    <name evidence="7" type="ORF">FRC53_08455</name>
</gene>
<dbReference type="PROSITE" id="PS51274">
    <property type="entry name" value="GATASE_COBBQ"/>
    <property type="match status" value="1"/>
</dbReference>
<dbReference type="PANTHER" id="PTHR21343:SF1">
    <property type="entry name" value="COBYRIC ACID SYNTHASE"/>
    <property type="match status" value="1"/>
</dbReference>
<dbReference type="InterPro" id="IPR011698">
    <property type="entry name" value="GATase_3"/>
</dbReference>
<organism evidence="7 8">
    <name type="scientific">Candidatus Pseudoramibacter fermentans</name>
    <dbReference type="NCBI Taxonomy" id="2594427"/>
    <lineage>
        <taxon>Bacteria</taxon>
        <taxon>Bacillati</taxon>
        <taxon>Bacillota</taxon>
        <taxon>Clostridia</taxon>
        <taxon>Eubacteriales</taxon>
        <taxon>Eubacteriaceae</taxon>
        <taxon>Pseudoramibacter</taxon>
    </lineage>
</organism>
<evidence type="ECO:0000313" key="8">
    <source>
        <dbReference type="Proteomes" id="UP000473648"/>
    </source>
</evidence>
<feature type="active site" evidence="4">
    <location>
        <position position="440"/>
    </location>
</feature>
<dbReference type="CDD" id="cd05389">
    <property type="entry name" value="CobQ_N"/>
    <property type="match status" value="1"/>
</dbReference>
<dbReference type="Pfam" id="PF01656">
    <property type="entry name" value="CbiA"/>
    <property type="match status" value="1"/>
</dbReference>
<protein>
    <recommendedName>
        <fullName evidence="4">Cobyric acid synthase</fullName>
    </recommendedName>
</protein>
<dbReference type="Proteomes" id="UP000473648">
    <property type="component" value="Unassembled WGS sequence"/>
</dbReference>
<dbReference type="GO" id="GO:0009236">
    <property type="term" value="P:cobalamin biosynthetic process"/>
    <property type="evidence" value="ECO:0007669"/>
    <property type="project" value="UniProtKB-UniRule"/>
</dbReference>
<dbReference type="GO" id="GO:0003824">
    <property type="term" value="F:catalytic activity"/>
    <property type="evidence" value="ECO:0007669"/>
    <property type="project" value="InterPro"/>
</dbReference>
<dbReference type="EMBL" id="VOGB01000005">
    <property type="protein sequence ID" value="MQM73425.1"/>
    <property type="molecule type" value="Genomic_DNA"/>
</dbReference>
<dbReference type="Gene3D" id="3.40.50.300">
    <property type="entry name" value="P-loop containing nucleotide triphosphate hydrolases"/>
    <property type="match status" value="1"/>
</dbReference>
<comment type="function">
    <text evidence="4">Catalyzes amidations at positions B, D, E, and G on adenosylcobyrinic A,C-diamide. NH(2) groups are provided by glutamine, and one molecule of ATP is hydrogenolyzed for each amidation.</text>
</comment>
<evidence type="ECO:0000313" key="7">
    <source>
        <dbReference type="EMBL" id="MQM73425.1"/>
    </source>
</evidence>
<feature type="domain" description="CobQ/CobB/MinD/ParA nucleotide binding" evidence="5">
    <location>
        <begin position="8"/>
        <end position="234"/>
    </location>
</feature>
<keyword evidence="3 4" id="KW-0315">Glutamine amidotransferase</keyword>
<dbReference type="NCBIfam" id="NF001989">
    <property type="entry name" value="PRK00784.1"/>
    <property type="match status" value="1"/>
</dbReference>
<evidence type="ECO:0000256" key="4">
    <source>
        <dbReference type="HAMAP-Rule" id="MF_00028"/>
    </source>
</evidence>
<evidence type="ECO:0000256" key="1">
    <source>
        <dbReference type="ARBA" id="ARBA00004953"/>
    </source>
</evidence>
<name>A0A6L5GT57_9FIRM</name>
<comment type="similarity">
    <text evidence="4">Belongs to the CobB/CobQ family. CobQ subfamily.</text>
</comment>
<evidence type="ECO:0000256" key="3">
    <source>
        <dbReference type="ARBA" id="ARBA00022962"/>
    </source>
</evidence>
<feature type="domain" description="CobB/CobQ-like glutamine amidotransferase" evidence="6">
    <location>
        <begin position="253"/>
        <end position="447"/>
    </location>
</feature>
<dbReference type="UniPathway" id="UPA00148"/>
<dbReference type="GO" id="GO:0015420">
    <property type="term" value="F:ABC-type vitamin B12 transporter activity"/>
    <property type="evidence" value="ECO:0007669"/>
    <property type="project" value="UniProtKB-UniRule"/>
</dbReference>
<keyword evidence="8" id="KW-1185">Reference proteome</keyword>
<proteinExistence type="inferred from homology"/>
<dbReference type="Pfam" id="PF07685">
    <property type="entry name" value="GATase_3"/>
    <property type="match status" value="1"/>
</dbReference>
<dbReference type="NCBIfam" id="TIGR00313">
    <property type="entry name" value="cobQ"/>
    <property type="match status" value="1"/>
</dbReference>